<proteinExistence type="predicted"/>
<dbReference type="EMBL" id="JACCEM010000013">
    <property type="protein sequence ID" value="NYT51584.1"/>
    <property type="molecule type" value="Genomic_DNA"/>
</dbReference>
<protein>
    <submittedName>
        <fullName evidence="1">Uncharacterized protein</fullName>
    </submittedName>
</protein>
<comment type="caution">
    <text evidence="1">The sequence shown here is derived from an EMBL/GenBank/DDBJ whole genome shotgun (WGS) entry which is preliminary data.</text>
</comment>
<dbReference type="RefSeq" id="WP_180158263.1">
    <property type="nucleotide sequence ID" value="NZ_JACCEM010000013.1"/>
</dbReference>
<dbReference type="Proteomes" id="UP000559809">
    <property type="component" value="Unassembled WGS sequence"/>
</dbReference>
<accession>A0A853FZQ1</accession>
<evidence type="ECO:0000313" key="1">
    <source>
        <dbReference type="EMBL" id="NYT51584.1"/>
    </source>
</evidence>
<keyword evidence="2" id="KW-1185">Reference proteome</keyword>
<gene>
    <name evidence="1" type="ORF">H0A72_19915</name>
</gene>
<dbReference type="AlphaFoldDB" id="A0A853FZQ1"/>
<name>A0A853FZQ1_9BURK</name>
<sequence length="99" mass="10995">MAAALGRAQPAEAALTLEGAGRWAIRQGGGARPLRLLRAWPAFAWVTLRFQDDAAGARGKPLELTIWKAGLEEEQWRELRRCVAAQHAMPERSHNKEKP</sequence>
<reference evidence="1 2" key="1">
    <citation type="submission" date="2020-07" db="EMBL/GenBank/DDBJ databases">
        <title>Taxonomic revisions and descriptions of new bacterial species based on genomic comparisons in the high-G+C-content subgroup of the family Alcaligenaceae.</title>
        <authorList>
            <person name="Szabo A."/>
            <person name="Felfoldi T."/>
        </authorList>
    </citation>
    <scope>NUCLEOTIDE SEQUENCE [LARGE SCALE GENOMIC DNA]</scope>
    <source>
        <strain evidence="1 2">LMG 24012</strain>
    </source>
</reference>
<organism evidence="1 2">
    <name type="scientific">Parapusillimonas granuli</name>
    <dbReference type="NCBI Taxonomy" id="380911"/>
    <lineage>
        <taxon>Bacteria</taxon>
        <taxon>Pseudomonadati</taxon>
        <taxon>Pseudomonadota</taxon>
        <taxon>Betaproteobacteria</taxon>
        <taxon>Burkholderiales</taxon>
        <taxon>Alcaligenaceae</taxon>
        <taxon>Parapusillimonas</taxon>
    </lineage>
</organism>
<evidence type="ECO:0000313" key="2">
    <source>
        <dbReference type="Proteomes" id="UP000559809"/>
    </source>
</evidence>